<keyword evidence="1" id="KW-1133">Transmembrane helix</keyword>
<evidence type="ECO:0000313" key="3">
    <source>
        <dbReference type="Proteomes" id="UP000037035"/>
    </source>
</evidence>
<keyword evidence="1" id="KW-0812">Transmembrane</keyword>
<evidence type="ECO:0000256" key="1">
    <source>
        <dbReference type="SAM" id="Phobius"/>
    </source>
</evidence>
<dbReference type="Proteomes" id="UP000037035">
    <property type="component" value="Unassembled WGS sequence"/>
</dbReference>
<accession>A0A0L6VRK3</accession>
<proteinExistence type="predicted"/>
<gene>
    <name evidence="2" type="ORF">VP01_121g2</name>
</gene>
<keyword evidence="3" id="KW-1185">Reference proteome</keyword>
<feature type="transmembrane region" description="Helical" evidence="1">
    <location>
        <begin position="159"/>
        <end position="182"/>
    </location>
</feature>
<dbReference type="STRING" id="27349.A0A0L6VRK3"/>
<reference evidence="2 3" key="1">
    <citation type="submission" date="2015-08" db="EMBL/GenBank/DDBJ databases">
        <title>Next Generation Sequencing and Analysis of the Genome of Puccinia sorghi L Schw, the Causal Agent of Maize Common Rust.</title>
        <authorList>
            <person name="Rochi L."/>
            <person name="Burguener G."/>
            <person name="Darino M."/>
            <person name="Turjanski A."/>
            <person name="Kreff E."/>
            <person name="Dieguez M.J."/>
            <person name="Sacco F."/>
        </authorList>
    </citation>
    <scope>NUCLEOTIDE SEQUENCE [LARGE SCALE GENOMIC DNA]</scope>
    <source>
        <strain evidence="2 3">RO10H11247</strain>
    </source>
</reference>
<name>A0A0L6VRK3_9BASI</name>
<dbReference type="VEuPathDB" id="FungiDB:VP01_121g2"/>
<protein>
    <submittedName>
        <fullName evidence="2">Uncharacterized protein</fullName>
    </submittedName>
</protein>
<dbReference type="PANTHER" id="PTHR33324:SF2">
    <property type="entry name" value="MYB_SANT-LIKE DNA-BINDING DOMAIN-CONTAINING PROTEIN"/>
    <property type="match status" value="1"/>
</dbReference>
<sequence length="193" mass="22265">MSQEPEICKREKRSVSRLKPQAYKLPWQVKFSRVACLNSCKTIIFTCCKQASCQCSFFPNPFSHHFFLTTSLQAKNGNSNNPSCKTTKKKKPIPRDCDGVDDSDSSIMVILNWLITATNYQHWSGNTQHGKTKRSLCSKVLDLLKENGVHHHNIKGMKFFFFFSPFFHVLNFYFISGITWNINNLQSSYNTSF</sequence>
<comment type="caution">
    <text evidence="2">The sequence shown here is derived from an EMBL/GenBank/DDBJ whole genome shotgun (WGS) entry which is preliminary data.</text>
</comment>
<organism evidence="2 3">
    <name type="scientific">Puccinia sorghi</name>
    <dbReference type="NCBI Taxonomy" id="27349"/>
    <lineage>
        <taxon>Eukaryota</taxon>
        <taxon>Fungi</taxon>
        <taxon>Dikarya</taxon>
        <taxon>Basidiomycota</taxon>
        <taxon>Pucciniomycotina</taxon>
        <taxon>Pucciniomycetes</taxon>
        <taxon>Pucciniales</taxon>
        <taxon>Pucciniaceae</taxon>
        <taxon>Puccinia</taxon>
    </lineage>
</organism>
<evidence type="ECO:0000313" key="2">
    <source>
        <dbReference type="EMBL" id="KNZ62820.1"/>
    </source>
</evidence>
<dbReference type="EMBL" id="LAVV01002444">
    <property type="protein sequence ID" value="KNZ62820.1"/>
    <property type="molecule type" value="Genomic_DNA"/>
</dbReference>
<dbReference type="PANTHER" id="PTHR33324">
    <property type="entry name" value="EXPRESSED PROTEIN"/>
    <property type="match status" value="1"/>
</dbReference>
<keyword evidence="1" id="KW-0472">Membrane</keyword>
<dbReference type="AlphaFoldDB" id="A0A0L6VRK3"/>